<name>A0A1H6DTN3_9ACTN</name>
<proteinExistence type="predicted"/>
<dbReference type="Proteomes" id="UP000236723">
    <property type="component" value="Unassembled WGS sequence"/>
</dbReference>
<organism evidence="3 4">
    <name type="scientific">Thermomonospora echinospora</name>
    <dbReference type="NCBI Taxonomy" id="1992"/>
    <lineage>
        <taxon>Bacteria</taxon>
        <taxon>Bacillati</taxon>
        <taxon>Actinomycetota</taxon>
        <taxon>Actinomycetes</taxon>
        <taxon>Streptosporangiales</taxon>
        <taxon>Thermomonosporaceae</taxon>
        <taxon>Thermomonospora</taxon>
    </lineage>
</organism>
<dbReference type="SUPFAM" id="SSF52210">
    <property type="entry name" value="Succinyl-CoA synthetase domains"/>
    <property type="match status" value="2"/>
</dbReference>
<sequence length="711" mass="73569">MKEFPTVSQTTNVPVPSPATLAPLVSPRSIAVIGASDRPARIGGRILARLKETYQGTVFPVNATRPTVQDLTAYPDITAVPEPVDLAIVAAPAAQVPQIARDCADRGTGAMLVLSAGFGEIGGEGLRAQQELAAIGAASGMRVAGPNCIGIVNLTIGLRAVFSTLDGVPQETGNVAIVSQSGGFGMGMFETAQASGLGVSYVCATGNEADVSCGELVGYLAEQPDVEVIALFMEGVRKPRSLLAAARRALELGKPVIALRTGRSQVGARAAASHTGALSSADDVVSAAFEATGVIRVDGPSELVEYARVFSAGRRPRGRRLAVVTTSGGAGVLMADVAEAAGLAMPGPAPELETELAGLVPSFGSIANPIDPTAQIVNDQSMLRGLFTKVADDPGYDMVCVAGAPRGLGPALRETMQQASRTTDKPFAVWAGQPDVALDLMRRGVTACTDPNLLIRALGELGRYTETRERLLETPFRAGRAPRTGEDTRTLAEHLSRRFLVEAGIAVPDEGVAGDADEAVALAARFGGPVAMKLSADWLAHKSEHGALRLGLSDPADIEAAHRDLATIGEKLRPVGAEPAVVLVQRMAPKGLELVCGVFTDPTFGPVLTVGLGGTLVEITRDRRLALVPIGRGEAERLVGELAGGRLVGHVRGLTAKQAGQVADVLVRLGELAHGRPELRELEINPLVVGPDGAVAVDALAVLGPDGERPC</sequence>
<reference evidence="4" key="1">
    <citation type="submission" date="2016-10" db="EMBL/GenBank/DDBJ databases">
        <authorList>
            <person name="Varghese N."/>
            <person name="Submissions S."/>
        </authorList>
    </citation>
    <scope>NUCLEOTIDE SEQUENCE [LARGE SCALE GENOMIC DNA]</scope>
    <source>
        <strain evidence="4">DSM 43163</strain>
    </source>
</reference>
<evidence type="ECO:0000313" key="3">
    <source>
        <dbReference type="EMBL" id="SEG88628.1"/>
    </source>
</evidence>
<dbReference type="Pfam" id="PF13607">
    <property type="entry name" value="Succ_CoA_lig"/>
    <property type="match status" value="1"/>
</dbReference>
<dbReference type="Gene3D" id="3.30.470.20">
    <property type="entry name" value="ATP-grasp fold, B domain"/>
    <property type="match status" value="1"/>
</dbReference>
<evidence type="ECO:0000256" key="1">
    <source>
        <dbReference type="PROSITE-ProRule" id="PRU00409"/>
    </source>
</evidence>
<evidence type="ECO:0000259" key="2">
    <source>
        <dbReference type="PROSITE" id="PS50975"/>
    </source>
</evidence>
<dbReference type="Pfam" id="PF19045">
    <property type="entry name" value="Ligase_CoA_2"/>
    <property type="match status" value="1"/>
</dbReference>
<dbReference type="PANTHER" id="PTHR42793:SF4">
    <property type="entry name" value="BLL6376 PROTEIN"/>
    <property type="match status" value="1"/>
</dbReference>
<dbReference type="InterPro" id="IPR003781">
    <property type="entry name" value="CoA-bd"/>
</dbReference>
<dbReference type="InterPro" id="IPR036291">
    <property type="entry name" value="NAD(P)-bd_dom_sf"/>
</dbReference>
<dbReference type="InterPro" id="IPR011761">
    <property type="entry name" value="ATP-grasp"/>
</dbReference>
<keyword evidence="1" id="KW-0067">ATP-binding</keyword>
<dbReference type="SUPFAM" id="SSF51735">
    <property type="entry name" value="NAD(P)-binding Rossmann-fold domains"/>
    <property type="match status" value="1"/>
</dbReference>
<dbReference type="Pfam" id="PF13380">
    <property type="entry name" value="CoA_binding_2"/>
    <property type="match status" value="1"/>
</dbReference>
<dbReference type="GO" id="GO:0043758">
    <property type="term" value="F:acetate-CoA ligase (ADP-forming) activity"/>
    <property type="evidence" value="ECO:0007669"/>
    <property type="project" value="InterPro"/>
</dbReference>
<dbReference type="Gene3D" id="3.40.50.720">
    <property type="entry name" value="NAD(P)-binding Rossmann-like Domain"/>
    <property type="match status" value="1"/>
</dbReference>
<dbReference type="GO" id="GO:0005524">
    <property type="term" value="F:ATP binding"/>
    <property type="evidence" value="ECO:0007669"/>
    <property type="project" value="UniProtKB-UniRule"/>
</dbReference>
<dbReference type="Gene3D" id="3.40.50.261">
    <property type="entry name" value="Succinyl-CoA synthetase domains"/>
    <property type="match status" value="2"/>
</dbReference>
<feature type="domain" description="ATP-grasp" evidence="2">
    <location>
        <begin position="497"/>
        <end position="533"/>
    </location>
</feature>
<dbReference type="PANTHER" id="PTHR42793">
    <property type="entry name" value="COA BINDING DOMAIN CONTAINING PROTEIN"/>
    <property type="match status" value="1"/>
</dbReference>
<dbReference type="GO" id="GO:0046872">
    <property type="term" value="F:metal ion binding"/>
    <property type="evidence" value="ECO:0007669"/>
    <property type="project" value="InterPro"/>
</dbReference>
<dbReference type="Gene3D" id="3.30.1490.20">
    <property type="entry name" value="ATP-grasp fold, A domain"/>
    <property type="match status" value="1"/>
</dbReference>
<dbReference type="PROSITE" id="PS50975">
    <property type="entry name" value="ATP_GRASP"/>
    <property type="match status" value="1"/>
</dbReference>
<dbReference type="InterPro" id="IPR013815">
    <property type="entry name" value="ATP_grasp_subdomain_1"/>
</dbReference>
<evidence type="ECO:0000313" key="4">
    <source>
        <dbReference type="Proteomes" id="UP000236723"/>
    </source>
</evidence>
<dbReference type="AlphaFoldDB" id="A0A1H6DTN3"/>
<accession>A0A1H6DTN3</accession>
<dbReference type="InterPro" id="IPR032875">
    <property type="entry name" value="Succ_CoA_lig_flav_dom"/>
</dbReference>
<keyword evidence="1" id="KW-0547">Nucleotide-binding</keyword>
<dbReference type="InterPro" id="IPR016102">
    <property type="entry name" value="Succinyl-CoA_synth-like"/>
</dbReference>
<dbReference type="SMART" id="SM00881">
    <property type="entry name" value="CoA_binding"/>
    <property type="match status" value="1"/>
</dbReference>
<dbReference type="InterPro" id="IPR043938">
    <property type="entry name" value="Ligase_CoA_dom"/>
</dbReference>
<dbReference type="EMBL" id="FNVO01000022">
    <property type="protein sequence ID" value="SEG88628.1"/>
    <property type="molecule type" value="Genomic_DNA"/>
</dbReference>
<protein>
    <submittedName>
        <fullName evidence="3">Acyl-CoA synthetase (NDP forming)</fullName>
    </submittedName>
</protein>
<dbReference type="SUPFAM" id="SSF56059">
    <property type="entry name" value="Glutathione synthetase ATP-binding domain-like"/>
    <property type="match status" value="1"/>
</dbReference>
<dbReference type="Pfam" id="PF13549">
    <property type="entry name" value="ATP-grasp_5"/>
    <property type="match status" value="1"/>
</dbReference>
<gene>
    <name evidence="3" type="ORF">SAMN04489712_12247</name>
</gene>
<keyword evidence="4" id="KW-1185">Reference proteome</keyword>